<dbReference type="Proteomes" id="UP000014760">
    <property type="component" value="Unassembled WGS sequence"/>
</dbReference>
<evidence type="ECO:0000256" key="3">
    <source>
        <dbReference type="ARBA" id="ARBA00022989"/>
    </source>
</evidence>
<feature type="chain" id="PRO_5008788012" description="G-protein coupled receptors family 2 profile 2 domain-containing protein" evidence="6">
    <location>
        <begin position="17"/>
        <end position="680"/>
    </location>
</feature>
<proteinExistence type="predicted"/>
<keyword evidence="6" id="KW-0732">Signal</keyword>
<evidence type="ECO:0000259" key="7">
    <source>
        <dbReference type="PROSITE" id="PS50261"/>
    </source>
</evidence>
<comment type="subcellular location">
    <subcellularLocation>
        <location evidence="1">Membrane</location>
        <topology evidence="1">Multi-pass membrane protein</topology>
    </subcellularLocation>
</comment>
<feature type="domain" description="G-protein coupled receptors family 2 profile 2" evidence="7">
    <location>
        <begin position="488"/>
        <end position="635"/>
    </location>
</feature>
<dbReference type="AlphaFoldDB" id="R7UG94"/>
<dbReference type="HOGENOM" id="CLU_378231_0_0_1"/>
<dbReference type="Pfam" id="PF00002">
    <property type="entry name" value="7tm_2"/>
    <property type="match status" value="1"/>
</dbReference>
<dbReference type="GO" id="GO:0016020">
    <property type="term" value="C:membrane"/>
    <property type="evidence" value="ECO:0007669"/>
    <property type="project" value="UniProtKB-SubCell"/>
</dbReference>
<dbReference type="InterPro" id="IPR000832">
    <property type="entry name" value="GPCR_2_secretin-like"/>
</dbReference>
<organism evidence="8">
    <name type="scientific">Capitella teleta</name>
    <name type="common">Polychaete worm</name>
    <dbReference type="NCBI Taxonomy" id="283909"/>
    <lineage>
        <taxon>Eukaryota</taxon>
        <taxon>Metazoa</taxon>
        <taxon>Spiralia</taxon>
        <taxon>Lophotrochozoa</taxon>
        <taxon>Annelida</taxon>
        <taxon>Polychaeta</taxon>
        <taxon>Sedentaria</taxon>
        <taxon>Scolecida</taxon>
        <taxon>Capitellidae</taxon>
        <taxon>Capitella</taxon>
    </lineage>
</organism>
<gene>
    <name evidence="8" type="ORF">CAPTEDRAFT_212970</name>
</gene>
<reference evidence="9" key="3">
    <citation type="submission" date="2015-06" db="UniProtKB">
        <authorList>
            <consortium name="EnsemblMetazoa"/>
        </authorList>
    </citation>
    <scope>IDENTIFICATION</scope>
</reference>
<keyword evidence="4 5" id="KW-0472">Membrane</keyword>
<evidence type="ECO:0000313" key="9">
    <source>
        <dbReference type="EnsemblMetazoa" id="CapteP212970"/>
    </source>
</evidence>
<dbReference type="EMBL" id="KB303737">
    <property type="protein sequence ID" value="ELU02823.1"/>
    <property type="molecule type" value="Genomic_DNA"/>
</dbReference>
<dbReference type="GO" id="GO:0007166">
    <property type="term" value="P:cell surface receptor signaling pathway"/>
    <property type="evidence" value="ECO:0007669"/>
    <property type="project" value="InterPro"/>
</dbReference>
<dbReference type="OrthoDB" id="5961629at2759"/>
<keyword evidence="2 5" id="KW-0812">Transmembrane</keyword>
<evidence type="ECO:0000256" key="2">
    <source>
        <dbReference type="ARBA" id="ARBA00022692"/>
    </source>
</evidence>
<feature type="transmembrane region" description="Helical" evidence="5">
    <location>
        <begin position="574"/>
        <end position="596"/>
    </location>
</feature>
<evidence type="ECO:0000313" key="8">
    <source>
        <dbReference type="EMBL" id="ELU02823.1"/>
    </source>
</evidence>
<sequence length="680" mass="78221">MIFKWIGVSMCVLVAAQRLNTKQKDILPSLSSEQREAIENYRDPRKPATCIDVCRQEMTENDFGRYLWENTSVGYRRFVDCNQPAWDEYAFAYRDCLLDSYGNVYWSSYVNFTNCELMKIPAIRLLYEKPQIKGSYTYRRWLVDSFTALLDVFGGYYPYEQSFYGEDALFIYSVAYYVINDYEILQDTISFERLIRYLAFALREEFVPFIQNDTNVLFYGSRIFNALPHIADKYGPDAGWIDSRDNTLQYIAETITNDAVGFYLYFGRTWFASVLPCGRECNYTIRSFLIDSPVFVEIELLLRNRTRFHQDDITAKYRKEYLHEKMVFISARNVKGNVTSGYPILEITYSAEFPFMVKKISIINTACNMIVSENSYSPFHAYVCLGSLFSCKPQLENQRCALNFEYQGFYDMGLWNAPEGASHEECEMRLNRSYETIIVTNGTGYFGLISKNRNRIIHDPIKPTNPPSLEEFLVFDKGVTSFVSKAAFVSWGTPVALVGLVVIADGDAFLGSYADCVFRCTLNENVLFYAFLLPMSLIMLHNFAVFGFVMRILCLPRKFETSSDGDKLPTMRQVTGGIALLALLGLPWIFSVFGAIDGTKDNKHLKNTEVVFQVIFSIGVNLQGVFIFAFHCLRNPEVRGQWRKTLFKKTPPLVSQKTTTSITSVPPMHYTEGGYQQDFM</sequence>
<evidence type="ECO:0000256" key="6">
    <source>
        <dbReference type="SAM" id="SignalP"/>
    </source>
</evidence>
<dbReference type="InterPro" id="IPR017981">
    <property type="entry name" value="GPCR_2-like_7TM"/>
</dbReference>
<feature type="signal peptide" evidence="6">
    <location>
        <begin position="1"/>
        <end position="16"/>
    </location>
</feature>
<dbReference type="EnsemblMetazoa" id="CapteT212970">
    <property type="protein sequence ID" value="CapteP212970"/>
    <property type="gene ID" value="CapteG212970"/>
</dbReference>
<name>R7UG94_CAPTE</name>
<keyword evidence="10" id="KW-1185">Reference proteome</keyword>
<feature type="transmembrane region" description="Helical" evidence="5">
    <location>
        <begin position="526"/>
        <end position="553"/>
    </location>
</feature>
<dbReference type="PROSITE" id="PS50261">
    <property type="entry name" value="G_PROTEIN_RECEP_F2_4"/>
    <property type="match status" value="1"/>
</dbReference>
<dbReference type="Gene3D" id="1.20.1070.10">
    <property type="entry name" value="Rhodopsin 7-helix transmembrane proteins"/>
    <property type="match status" value="1"/>
</dbReference>
<dbReference type="PANTHER" id="PTHR45692:SF1">
    <property type="entry name" value="G-PROTEIN COUPLED RECEPTORS FAMILY 2 PROFILE 2 DOMAIN-CONTAINING PROTEIN"/>
    <property type="match status" value="1"/>
</dbReference>
<protein>
    <recommendedName>
        <fullName evidence="7">G-protein coupled receptors family 2 profile 2 domain-containing protein</fullName>
    </recommendedName>
</protein>
<reference evidence="10" key="1">
    <citation type="submission" date="2012-12" db="EMBL/GenBank/DDBJ databases">
        <authorList>
            <person name="Hellsten U."/>
            <person name="Grimwood J."/>
            <person name="Chapman J.A."/>
            <person name="Shapiro H."/>
            <person name="Aerts A."/>
            <person name="Otillar R.P."/>
            <person name="Terry A.Y."/>
            <person name="Boore J.L."/>
            <person name="Simakov O."/>
            <person name="Marletaz F."/>
            <person name="Cho S.-J."/>
            <person name="Edsinger-Gonzales E."/>
            <person name="Havlak P."/>
            <person name="Kuo D.-H."/>
            <person name="Larsson T."/>
            <person name="Lv J."/>
            <person name="Arendt D."/>
            <person name="Savage R."/>
            <person name="Osoegawa K."/>
            <person name="de Jong P."/>
            <person name="Lindberg D.R."/>
            <person name="Seaver E.C."/>
            <person name="Weisblat D.A."/>
            <person name="Putnam N.H."/>
            <person name="Grigoriev I.V."/>
            <person name="Rokhsar D.S."/>
        </authorList>
    </citation>
    <scope>NUCLEOTIDE SEQUENCE</scope>
    <source>
        <strain evidence="10">I ESC-2004</strain>
    </source>
</reference>
<reference evidence="8 10" key="2">
    <citation type="journal article" date="2013" name="Nature">
        <title>Insights into bilaterian evolution from three spiralian genomes.</title>
        <authorList>
            <person name="Simakov O."/>
            <person name="Marletaz F."/>
            <person name="Cho S.J."/>
            <person name="Edsinger-Gonzales E."/>
            <person name="Havlak P."/>
            <person name="Hellsten U."/>
            <person name="Kuo D.H."/>
            <person name="Larsson T."/>
            <person name="Lv J."/>
            <person name="Arendt D."/>
            <person name="Savage R."/>
            <person name="Osoegawa K."/>
            <person name="de Jong P."/>
            <person name="Grimwood J."/>
            <person name="Chapman J.A."/>
            <person name="Shapiro H."/>
            <person name="Aerts A."/>
            <person name="Otillar R.P."/>
            <person name="Terry A.Y."/>
            <person name="Boore J.L."/>
            <person name="Grigoriev I.V."/>
            <person name="Lindberg D.R."/>
            <person name="Seaver E.C."/>
            <person name="Weisblat D.A."/>
            <person name="Putnam N.H."/>
            <person name="Rokhsar D.S."/>
        </authorList>
    </citation>
    <scope>NUCLEOTIDE SEQUENCE</scope>
    <source>
        <strain evidence="8 10">I ESC-2004</strain>
    </source>
</reference>
<evidence type="ECO:0000256" key="1">
    <source>
        <dbReference type="ARBA" id="ARBA00004141"/>
    </source>
</evidence>
<feature type="transmembrane region" description="Helical" evidence="5">
    <location>
        <begin position="611"/>
        <end position="633"/>
    </location>
</feature>
<dbReference type="GO" id="GO:0004930">
    <property type="term" value="F:G protein-coupled receptor activity"/>
    <property type="evidence" value="ECO:0007669"/>
    <property type="project" value="InterPro"/>
</dbReference>
<dbReference type="PANTHER" id="PTHR45692">
    <property type="entry name" value="G_PROTEIN_RECEP_F2_4 DOMAIN-CONTAINING PROTEIN"/>
    <property type="match status" value="1"/>
</dbReference>
<dbReference type="EMBL" id="AMQN01008687">
    <property type="status" value="NOT_ANNOTATED_CDS"/>
    <property type="molecule type" value="Genomic_DNA"/>
</dbReference>
<evidence type="ECO:0000256" key="4">
    <source>
        <dbReference type="ARBA" id="ARBA00023136"/>
    </source>
</evidence>
<accession>R7UG94</accession>
<keyword evidence="3 5" id="KW-1133">Transmembrane helix</keyword>
<evidence type="ECO:0000256" key="5">
    <source>
        <dbReference type="SAM" id="Phobius"/>
    </source>
</evidence>
<evidence type="ECO:0000313" key="10">
    <source>
        <dbReference type="Proteomes" id="UP000014760"/>
    </source>
</evidence>